<reference evidence="1 4" key="2">
    <citation type="submission" date="2019-09" db="EMBL/GenBank/DDBJ databases">
        <title>Draft genome sequences of 48 bacterial type strains from the CCUG.</title>
        <authorList>
            <person name="Tunovic T."/>
            <person name="Pineiro-Iglesias B."/>
            <person name="Unosson C."/>
            <person name="Inganas E."/>
            <person name="Ohlen M."/>
            <person name="Cardew S."/>
            <person name="Jensie-Markopoulos S."/>
            <person name="Salva-Serra F."/>
            <person name="Jaen-Luchoro D."/>
            <person name="Karlsson R."/>
            <person name="Svensson-Stadler L."/>
            <person name="Chun J."/>
            <person name="Moore E."/>
        </authorList>
    </citation>
    <scope>NUCLEOTIDE SEQUENCE [LARGE SCALE GENOMIC DNA]</scope>
    <source>
        <strain evidence="1 4">CCUG 51524</strain>
    </source>
</reference>
<gene>
    <name evidence="1" type="ORF">F7R03_23330</name>
    <name evidence="2" type="ORF">SAMN04490198_3551</name>
</gene>
<dbReference type="Proteomes" id="UP000423257">
    <property type="component" value="Unassembled WGS sequence"/>
</dbReference>
<keyword evidence="1" id="KW-0255">Endonuclease</keyword>
<protein>
    <submittedName>
        <fullName evidence="1">HNH endonuclease</fullName>
    </submittedName>
</protein>
<evidence type="ECO:0000313" key="1">
    <source>
        <dbReference type="EMBL" id="KAB0564314.1"/>
    </source>
</evidence>
<keyword evidence="1" id="KW-0540">Nuclease</keyword>
<evidence type="ECO:0000313" key="2">
    <source>
        <dbReference type="EMBL" id="SEE92151.1"/>
    </source>
</evidence>
<reference evidence="2 3" key="1">
    <citation type="submission" date="2016-10" db="EMBL/GenBank/DDBJ databases">
        <authorList>
            <person name="de Groot N.N."/>
        </authorList>
    </citation>
    <scope>NUCLEOTIDE SEQUENCE [LARGE SCALE GENOMIC DNA]</scope>
    <source>
        <strain evidence="2 3">BS3265</strain>
    </source>
</reference>
<name>A0A1H5MU27_9PSED</name>
<dbReference type="RefSeq" id="WP_143038196.1">
    <property type="nucleotide sequence ID" value="NZ_FNUA01000002.1"/>
</dbReference>
<evidence type="ECO:0000313" key="4">
    <source>
        <dbReference type="Proteomes" id="UP000423257"/>
    </source>
</evidence>
<organism evidence="2 3">
    <name type="scientific">Pseudomonas palleroniana</name>
    <dbReference type="NCBI Taxonomy" id="191390"/>
    <lineage>
        <taxon>Bacteria</taxon>
        <taxon>Pseudomonadati</taxon>
        <taxon>Pseudomonadota</taxon>
        <taxon>Gammaproteobacteria</taxon>
        <taxon>Pseudomonadales</taxon>
        <taxon>Pseudomonadaceae</taxon>
        <taxon>Pseudomonas</taxon>
    </lineage>
</organism>
<dbReference type="GO" id="GO:0004519">
    <property type="term" value="F:endonuclease activity"/>
    <property type="evidence" value="ECO:0007669"/>
    <property type="project" value="UniProtKB-KW"/>
</dbReference>
<keyword evidence="1" id="KW-0378">Hydrolase</keyword>
<dbReference type="EMBL" id="FNUA01000002">
    <property type="protein sequence ID" value="SEE92151.1"/>
    <property type="molecule type" value="Genomic_DNA"/>
</dbReference>
<dbReference type="Proteomes" id="UP000199129">
    <property type="component" value="Unassembled WGS sequence"/>
</dbReference>
<dbReference type="EMBL" id="VZPQ01000017">
    <property type="protein sequence ID" value="KAB0564314.1"/>
    <property type="molecule type" value="Genomic_DNA"/>
</dbReference>
<proteinExistence type="predicted"/>
<sequence>MDKQQKCVYCGNFGPFSEEHVFPAGMGGDDKNYTLIDLVCANCNTKFFSKLELSLMRRSPTALGRAFMQSRSRERGGRTTKPTIETRNRYVIDKSGRLLESEEDNHGVETILAQCHIEGEKIYYTAQDSPHLQKFYNDLESLLNKTTINIIKKNDSTSFEVIVYEWTEDKYEFLKQENLVRPPATGIWIDSPSEKTLNFMPRFFQKLKGQLVLKTENEESHTALLRSMRRTVPSIRHKLADAQNNTINNPLVHVEMVVDMAETERAIAKIGFNFFIHTFGEDAARQVEYDSIKASILTGVPELPYSSLGEDSKEVISDLFGKPPEKCHCVMLIAAPSGHHTRDIYFYAKLYGTGVHQVLISKNSEFGELRDPIYFIINYETNKIEKLSMLEYQLKHGTLIDSFNVKLGRPTADYLPKAR</sequence>
<dbReference type="AlphaFoldDB" id="A0A1H5MU27"/>
<evidence type="ECO:0000313" key="3">
    <source>
        <dbReference type="Proteomes" id="UP000199129"/>
    </source>
</evidence>
<accession>A0A1H5MU27</accession>